<sequence>MAKNEDTGSPGWRTSLFLQTTEDVAKAVADAATTVPSPRPSVVFSSKDDHGDSQFQKLQRHFSRMLKGFSSPPPEVKSGTYNPEVLTSQKRQWAKFQLQYLDHRPLKAPSRLIESMVVVGLHPNCDLQALQRQYGPRKSEGSGILQGALGCQNQSRIEPILEPQVLFVYPPEKQLPLKYKDLVSFCFPGGLEVHAVERTPSMSELNEILLGQEHLKQSDLSFVFRLQVADDSTLYGCCVLVEEIVQKPSGLLSMVSDKQSSRSSLSRYMLTTYRCYCILSRLPFFELHFGLLSSIFTEERLERLTKNIGFLDLEEDLGDNLDGVSTNYRAAEDIPDGTTEISQSSLRDSTPGGFDDEKSNVEPQILEEHIHSLKKGVNDDAVPIYSENEMVSAKGEPGRVNLEDCDVDDSPSNKQAQERRLPNAIRPLLRHCQYESSESSSSFQGSPSEDRNFRSDVDDMETEEASFSGQEDSSDHIDILEWAKANNHGSLQLLCEYYRLHCPARGSTLRFQPLEHLHPLEYRRPDEAVLHVNGSTIDLRSCITSLEFAEARSALSAEEEATALSTWAISCICGSLRLEHILTMFAGALLEKQIVVVCSNLGILSASVLSIVPLIRPYRWQSLLMPILPDDMLEFLDAPVPYIVGVKNKTSEVQSKLSNVILVDANKNQVKSPAIPQLPKHRELLSSLSPYHSKLVGESYLARKRPVYECTDVQVEAAKGFLGVLRSYLDSLCSNLRSHTITNVQSNNDKVSLLLKESFIDSFLSRDRPFMKLFVDTQLFSVHTDLVLSFFQKE</sequence>
<keyword evidence="2" id="KW-1185">Reference proteome</keyword>
<dbReference type="Proteomes" id="UP000006729">
    <property type="component" value="Chromosome 6"/>
</dbReference>
<accession>A0ACC0SUA4</accession>
<proteinExistence type="predicted"/>
<dbReference type="EMBL" id="CM009295">
    <property type="protein sequence ID" value="KAI9392836.1"/>
    <property type="molecule type" value="Genomic_DNA"/>
</dbReference>
<evidence type="ECO:0000313" key="2">
    <source>
        <dbReference type="Proteomes" id="UP000006729"/>
    </source>
</evidence>
<organism evidence="1 2">
    <name type="scientific">Populus trichocarpa</name>
    <name type="common">Western balsam poplar</name>
    <name type="synonym">Populus balsamifera subsp. trichocarpa</name>
    <dbReference type="NCBI Taxonomy" id="3694"/>
    <lineage>
        <taxon>Eukaryota</taxon>
        <taxon>Viridiplantae</taxon>
        <taxon>Streptophyta</taxon>
        <taxon>Embryophyta</taxon>
        <taxon>Tracheophyta</taxon>
        <taxon>Spermatophyta</taxon>
        <taxon>Magnoliopsida</taxon>
        <taxon>eudicotyledons</taxon>
        <taxon>Gunneridae</taxon>
        <taxon>Pentapetalae</taxon>
        <taxon>rosids</taxon>
        <taxon>fabids</taxon>
        <taxon>Malpighiales</taxon>
        <taxon>Salicaceae</taxon>
        <taxon>Saliceae</taxon>
        <taxon>Populus</taxon>
    </lineage>
</organism>
<name>A0ACC0SUA4_POPTR</name>
<protein>
    <submittedName>
        <fullName evidence="1">Uncharacterized protein</fullName>
    </submittedName>
</protein>
<gene>
    <name evidence="1" type="ORF">POPTR_006G143000v4</name>
</gene>
<reference evidence="1 2" key="1">
    <citation type="journal article" date="2006" name="Science">
        <title>The genome of black cottonwood, Populus trichocarpa (Torr. &amp; Gray).</title>
        <authorList>
            <person name="Tuskan G.A."/>
            <person name="Difazio S."/>
            <person name="Jansson S."/>
            <person name="Bohlmann J."/>
            <person name="Grigoriev I."/>
            <person name="Hellsten U."/>
            <person name="Putnam N."/>
            <person name="Ralph S."/>
            <person name="Rombauts S."/>
            <person name="Salamov A."/>
            <person name="Schein J."/>
            <person name="Sterck L."/>
            <person name="Aerts A."/>
            <person name="Bhalerao R.R."/>
            <person name="Bhalerao R.P."/>
            <person name="Blaudez D."/>
            <person name="Boerjan W."/>
            <person name="Brun A."/>
            <person name="Brunner A."/>
            <person name="Busov V."/>
            <person name="Campbell M."/>
            <person name="Carlson J."/>
            <person name="Chalot M."/>
            <person name="Chapman J."/>
            <person name="Chen G.L."/>
            <person name="Cooper D."/>
            <person name="Coutinho P.M."/>
            <person name="Couturier J."/>
            <person name="Covert S."/>
            <person name="Cronk Q."/>
            <person name="Cunningham R."/>
            <person name="Davis J."/>
            <person name="Degroeve S."/>
            <person name="Dejardin A."/>
            <person name="Depamphilis C."/>
            <person name="Detter J."/>
            <person name="Dirks B."/>
            <person name="Dubchak I."/>
            <person name="Duplessis S."/>
            <person name="Ehlting J."/>
            <person name="Ellis B."/>
            <person name="Gendler K."/>
            <person name="Goodstein D."/>
            <person name="Gribskov M."/>
            <person name="Grimwood J."/>
            <person name="Groover A."/>
            <person name="Gunter L."/>
            <person name="Hamberger B."/>
            <person name="Heinze B."/>
            <person name="Helariutta Y."/>
            <person name="Henrissat B."/>
            <person name="Holligan D."/>
            <person name="Holt R."/>
            <person name="Huang W."/>
            <person name="Islam-Faridi N."/>
            <person name="Jones S."/>
            <person name="Jones-Rhoades M."/>
            <person name="Jorgensen R."/>
            <person name="Joshi C."/>
            <person name="Kangasjarvi J."/>
            <person name="Karlsson J."/>
            <person name="Kelleher C."/>
            <person name="Kirkpatrick R."/>
            <person name="Kirst M."/>
            <person name="Kohler A."/>
            <person name="Kalluri U."/>
            <person name="Larimer F."/>
            <person name="Leebens-Mack J."/>
            <person name="Leple J.C."/>
            <person name="Locascio P."/>
            <person name="Lou Y."/>
            <person name="Lucas S."/>
            <person name="Martin F."/>
            <person name="Montanini B."/>
            <person name="Napoli C."/>
            <person name="Nelson D.R."/>
            <person name="Nelson C."/>
            <person name="Nieminen K."/>
            <person name="Nilsson O."/>
            <person name="Pereda V."/>
            <person name="Peter G."/>
            <person name="Philippe R."/>
            <person name="Pilate G."/>
            <person name="Poliakov A."/>
            <person name="Razumovskaya J."/>
            <person name="Richardson P."/>
            <person name="Rinaldi C."/>
            <person name="Ritland K."/>
            <person name="Rouze P."/>
            <person name="Ryaboy D."/>
            <person name="Schmutz J."/>
            <person name="Schrader J."/>
            <person name="Segerman B."/>
            <person name="Shin H."/>
            <person name="Siddiqui A."/>
            <person name="Sterky F."/>
            <person name="Terry A."/>
            <person name="Tsai C.J."/>
            <person name="Uberbacher E."/>
            <person name="Unneberg P."/>
            <person name="Vahala J."/>
            <person name="Wall K."/>
            <person name="Wessler S."/>
            <person name="Yang G."/>
            <person name="Yin T."/>
            <person name="Douglas C."/>
            <person name="Marra M."/>
            <person name="Sandberg G."/>
            <person name="Van de Peer Y."/>
            <person name="Rokhsar D."/>
        </authorList>
    </citation>
    <scope>NUCLEOTIDE SEQUENCE [LARGE SCALE GENOMIC DNA]</scope>
    <source>
        <strain evidence="2">cv. Nisqually</strain>
    </source>
</reference>
<evidence type="ECO:0000313" key="1">
    <source>
        <dbReference type="EMBL" id="KAI9392836.1"/>
    </source>
</evidence>
<comment type="caution">
    <text evidence="1">The sequence shown here is derived from an EMBL/GenBank/DDBJ whole genome shotgun (WGS) entry which is preliminary data.</text>
</comment>